<keyword evidence="2" id="KW-1185">Reference proteome</keyword>
<protein>
    <submittedName>
        <fullName evidence="1">Uncharacterized protein</fullName>
    </submittedName>
</protein>
<dbReference type="STRING" id="113226.A0A139HZP9"/>
<reference evidence="1 2" key="1">
    <citation type="submission" date="2015-07" db="EMBL/GenBank/DDBJ databases">
        <title>Comparative genomics of the Sigatoka disease complex on banana suggests a link between parallel evolutionary changes in Pseudocercospora fijiensis and Pseudocercospora eumusae and increased virulence on the banana host.</title>
        <authorList>
            <person name="Chang T.-C."/>
            <person name="Salvucci A."/>
            <person name="Crous P.W."/>
            <person name="Stergiopoulos I."/>
        </authorList>
    </citation>
    <scope>NUCLEOTIDE SEQUENCE [LARGE SCALE GENOMIC DNA]</scope>
    <source>
        <strain evidence="1 2">CBS 116634</strain>
    </source>
</reference>
<accession>A0A139HZP9</accession>
<organism evidence="1 2">
    <name type="scientific">Pseudocercospora musae</name>
    <dbReference type="NCBI Taxonomy" id="113226"/>
    <lineage>
        <taxon>Eukaryota</taxon>
        <taxon>Fungi</taxon>
        <taxon>Dikarya</taxon>
        <taxon>Ascomycota</taxon>
        <taxon>Pezizomycotina</taxon>
        <taxon>Dothideomycetes</taxon>
        <taxon>Dothideomycetidae</taxon>
        <taxon>Mycosphaerellales</taxon>
        <taxon>Mycosphaerellaceae</taxon>
        <taxon>Pseudocercospora</taxon>
    </lineage>
</organism>
<evidence type="ECO:0000313" key="1">
    <source>
        <dbReference type="EMBL" id="KXT07822.1"/>
    </source>
</evidence>
<dbReference type="Proteomes" id="UP000073492">
    <property type="component" value="Unassembled WGS sequence"/>
</dbReference>
<dbReference type="OrthoDB" id="3636929at2759"/>
<evidence type="ECO:0000313" key="2">
    <source>
        <dbReference type="Proteomes" id="UP000073492"/>
    </source>
</evidence>
<dbReference type="AlphaFoldDB" id="A0A139HZP9"/>
<gene>
    <name evidence="1" type="ORF">AC579_9338</name>
</gene>
<name>A0A139HZP9_9PEZI</name>
<proteinExistence type="predicted"/>
<dbReference type="EMBL" id="LFZO01000527">
    <property type="protein sequence ID" value="KXT07822.1"/>
    <property type="molecule type" value="Genomic_DNA"/>
</dbReference>
<comment type="caution">
    <text evidence="1">The sequence shown here is derived from an EMBL/GenBank/DDBJ whole genome shotgun (WGS) entry which is preliminary data.</text>
</comment>
<sequence length="112" mass="12941">MATRLDTCLCLYPSRRVKDVFEQNTFQAGYCYDCDLDIVIDWLKTIGAENREKIGKFVSFDANRKHDRNMPQDLTKTLRSEVVRAWVAGSRARMMEKAANMSSASDHMETRI</sequence>